<protein>
    <submittedName>
        <fullName evidence="3">Uncharacterized protein</fullName>
    </submittedName>
</protein>
<feature type="compositionally biased region" description="Low complexity" evidence="1">
    <location>
        <begin position="15"/>
        <end position="32"/>
    </location>
</feature>
<dbReference type="EMBL" id="JAFBCL010000001">
    <property type="protein sequence ID" value="MBM7811894.1"/>
    <property type="molecule type" value="Genomic_DNA"/>
</dbReference>
<dbReference type="Proteomes" id="UP000671828">
    <property type="component" value="Chromosome"/>
</dbReference>
<gene>
    <name evidence="3" type="ORF">J7S33_14180</name>
    <name evidence="2" type="ORF">JOE68_002759</name>
</gene>
<accession>A0A8T8I4E6</accession>
<reference evidence="3" key="2">
    <citation type="submission" date="2021-04" db="EMBL/GenBank/DDBJ databases">
        <title>Saccharothrix algeriensis WGS.</title>
        <authorList>
            <person name="Stuskova K."/>
            <person name="Hakalova E."/>
            <person name="Tebbal A.B."/>
            <person name="Eichmeier A."/>
        </authorList>
    </citation>
    <scope>NUCLEOTIDE SEQUENCE</scope>
    <source>
        <strain evidence="3">NRRL B-24137</strain>
    </source>
</reference>
<evidence type="ECO:0000313" key="3">
    <source>
        <dbReference type="EMBL" id="QTR05609.1"/>
    </source>
</evidence>
<dbReference type="AlphaFoldDB" id="A0A8T8I4E6"/>
<evidence type="ECO:0000256" key="1">
    <source>
        <dbReference type="SAM" id="MobiDB-lite"/>
    </source>
</evidence>
<evidence type="ECO:0000313" key="2">
    <source>
        <dbReference type="EMBL" id="MBM7811894.1"/>
    </source>
</evidence>
<evidence type="ECO:0000313" key="5">
    <source>
        <dbReference type="Proteomes" id="UP001195724"/>
    </source>
</evidence>
<sequence>MEIARKSPDRRSAGHRAAAPASGRPARTARSALRPSPRVSSAGPKSRNTGAVIRSSTSNPASSAGRATHRPAVASAGPDRSVPGPHPTSSTVCRAHVQQP</sequence>
<keyword evidence="5" id="KW-1185">Reference proteome</keyword>
<feature type="compositionally biased region" description="Basic and acidic residues" evidence="1">
    <location>
        <begin position="1"/>
        <end position="12"/>
    </location>
</feature>
<name>A0A8T8I4E6_9PSEU</name>
<evidence type="ECO:0000313" key="4">
    <source>
        <dbReference type="Proteomes" id="UP000671828"/>
    </source>
</evidence>
<proteinExistence type="predicted"/>
<feature type="compositionally biased region" description="Polar residues" evidence="1">
    <location>
        <begin position="46"/>
        <end position="62"/>
    </location>
</feature>
<feature type="region of interest" description="Disordered" evidence="1">
    <location>
        <begin position="1"/>
        <end position="100"/>
    </location>
</feature>
<reference evidence="2 5" key="1">
    <citation type="submission" date="2021-01" db="EMBL/GenBank/DDBJ databases">
        <title>Sequencing the genomes of 1000 actinobacteria strains.</title>
        <authorList>
            <person name="Klenk H.-P."/>
        </authorList>
    </citation>
    <scope>NUCLEOTIDE SEQUENCE [LARGE SCALE GENOMIC DNA]</scope>
    <source>
        <strain evidence="2 5">DSM 44581</strain>
    </source>
</reference>
<dbReference type="Proteomes" id="UP001195724">
    <property type="component" value="Unassembled WGS sequence"/>
</dbReference>
<feature type="compositionally biased region" description="Polar residues" evidence="1">
    <location>
        <begin position="87"/>
        <end position="100"/>
    </location>
</feature>
<dbReference type="EMBL" id="CP072788">
    <property type="protein sequence ID" value="QTR05609.1"/>
    <property type="molecule type" value="Genomic_DNA"/>
</dbReference>
<organism evidence="3 4">
    <name type="scientific">Saccharothrix algeriensis</name>
    <dbReference type="NCBI Taxonomy" id="173560"/>
    <lineage>
        <taxon>Bacteria</taxon>
        <taxon>Bacillati</taxon>
        <taxon>Actinomycetota</taxon>
        <taxon>Actinomycetes</taxon>
        <taxon>Pseudonocardiales</taxon>
        <taxon>Pseudonocardiaceae</taxon>
        <taxon>Saccharothrix</taxon>
    </lineage>
</organism>